<evidence type="ECO:0000256" key="10">
    <source>
        <dbReference type="SAM" id="Phobius"/>
    </source>
</evidence>
<comment type="subunit">
    <text evidence="3">Part of the Tic complex.</text>
</comment>
<keyword evidence="5 10" id="KW-0812">Transmembrane</keyword>
<feature type="transmembrane region" description="Helical" evidence="10">
    <location>
        <begin position="21"/>
        <end position="43"/>
    </location>
</feature>
<accession>A0A7D5JBM1</accession>
<dbReference type="GO" id="GO:0042170">
    <property type="term" value="C:plastid membrane"/>
    <property type="evidence" value="ECO:0007669"/>
    <property type="project" value="UniProtKB-SubCell"/>
</dbReference>
<evidence type="ECO:0000256" key="3">
    <source>
        <dbReference type="ARBA" id="ARBA00011510"/>
    </source>
</evidence>
<feature type="transmembrane region" description="Helical" evidence="10">
    <location>
        <begin position="127"/>
        <end position="147"/>
    </location>
</feature>
<evidence type="ECO:0000256" key="7">
    <source>
        <dbReference type="ARBA" id="ARBA00022989"/>
    </source>
</evidence>
<feature type="coiled-coil region" evidence="9">
    <location>
        <begin position="713"/>
        <end position="747"/>
    </location>
</feature>
<feature type="transmembrane region" description="Helical" evidence="10">
    <location>
        <begin position="215"/>
        <end position="233"/>
    </location>
</feature>
<keyword evidence="11" id="KW-0934">Plastid</keyword>
<comment type="subcellular location">
    <subcellularLocation>
        <location evidence="1">Plastid membrane</location>
        <topology evidence="1">Multi-pass membrane protein</topology>
    </subcellularLocation>
</comment>
<dbReference type="EMBL" id="MH454260">
    <property type="protein sequence ID" value="QLD96745.1"/>
    <property type="molecule type" value="Genomic_DNA"/>
</dbReference>
<feature type="transmembrane region" description="Helical" evidence="10">
    <location>
        <begin position="90"/>
        <end position="107"/>
    </location>
</feature>
<gene>
    <name evidence="11" type="primary">ycf1</name>
</gene>
<evidence type="ECO:0000256" key="1">
    <source>
        <dbReference type="ARBA" id="ARBA00004446"/>
    </source>
</evidence>
<dbReference type="PANTHER" id="PTHR33163:SF40">
    <property type="entry name" value="PROTEIN TIC 214"/>
    <property type="match status" value="1"/>
</dbReference>
<evidence type="ECO:0000256" key="4">
    <source>
        <dbReference type="ARBA" id="ARBA00016640"/>
    </source>
</evidence>
<dbReference type="PANTHER" id="PTHR33163">
    <property type="entry name" value="PROTEIN TIC 214-RELATED"/>
    <property type="match status" value="1"/>
</dbReference>
<keyword evidence="7 10" id="KW-1133">Transmembrane helix</keyword>
<dbReference type="Pfam" id="PF05758">
    <property type="entry name" value="Ycf1"/>
    <property type="match status" value="2"/>
</dbReference>
<keyword evidence="9" id="KW-0175">Coiled coil</keyword>
<reference evidence="11" key="1">
    <citation type="submission" date="2018-06" db="EMBL/GenBank/DDBJ databases">
        <title>Comparative plastid genomics of Barnadesioideae.</title>
        <authorList>
            <person name="Gruenstaeudl M."/>
            <person name="de Lima Ferreira P."/>
        </authorList>
    </citation>
    <scope>NUCLEOTIDE SEQUENCE</scope>
</reference>
<evidence type="ECO:0000256" key="6">
    <source>
        <dbReference type="ARBA" id="ARBA00022927"/>
    </source>
</evidence>
<sequence length="1837" mass="218794">MILKSFLLGNLVSLCMKIINSVVVVGLYYGFLTTFSIGPSYLFLLRAHVMEEGEEGTEKKVSATTGFITGQLLMFISIYYAPLHLALGRPHTITVLALPYLLFHFFWNNHKHFFDYGSTTRNSMRNLSIQCVFLNNLIFQLFNHFILPSSMLARLVNIFMFRCNSKMLFVTSSFLGWIIGHILFMKWIALGLVWIRQNRYIHKYIPSKKYLGKNYMARIFSIVLFIPCVSYLGRTPSPIFTKKLKKRLLREEKDRRLLSLLTEETEEREAKLDFQEPFDNNSQENFKFKKLAKNQKDEEKDFLGFENLIVTQFFDSRRWNRPLRYIRKKGKQDKGSLRKEASQYFFYTCQSDGKQRIAFTYPPSLSTFEEMIARRVSLCTLEKLSADQLYTKWLYTNKQKNNNLNNEFLNRIEALETVFLPVNILETKTRLCNAETENKNDCLVKMYDPFLNGVYRGKMKRLFSSEIINETSIGNDTETFEIIKETSIGNDTETSEIIKETSIGNDTETSKIIKETSIGNNTETSTPNQIHGILRPYQNSRKYEHKKKMDSNNRSDFLKIRNDPENQKKFIEIGKKVPRRPYKLVNEFQQFLKRRRDEKVIDQRKRILPEHQVRSRRARRLVISRYVKTERGKQILAEFALISYLYQSNYRRAMIKGAMRAQRRKTAVWKLFQVNARSPLFLEIMRIPPLFSFSISELMEVFFRNWVDKEPKLKYTKEQKAEFTKQIQEKRKKKTQVEVEILEAKAMTTWIRISHGRKLRTFLLIALAIFRRTIVLPSLIIAKNIARMLLLQFPEWSEDFQDWKREIYLVGTLNGLQFSSAQFPRTWLREGIQIKILYPFHLKPWHRSEVRPSDRDLMKKKEEDDFDYCFLTTWGMEADYPFGPPRKTRSFFKPIFKEIKEKISKLDFIVQRVLKEIPKVVVYISKEAKEFLKKAKEFLKEAKESLFVKPIRQVRKALLIFQSLKGKKFIPREIYESSETQTEKDSIISNQIIQDSLSQIGSTDWTNFLMAEEKMKNMIDRTSTIIHQIEIMAKDKKKVTPRTKTNPNKKNNNGESLQNIWQILKIKNIQLIVKLHFFFKIFIEKIYIEIFPSIINMLRISLIESRKKILDKSIYNTERNKERINKTKQNQISFISPTFISTIKKALYNLRNSKWKSHIFFELSYLSQAYVFLKLSQTQVIHLYKLRSLLQYNGPSFFLKTEIKDFFGSQEILHSELRHKKLPNFGMNEWKNWLRGHYEYDLSQITWSRLDPQKCRNGINQCHTSQNKDLNKRYSYEKDRLLDYKKKPNSKVYSLPNKEDNLKKNSQYDLLSYKYIHSATKKNSYIYKSSLEANKNQENSTRNKEKFFNILKNIRIKNYLGKSDMKKRKYFDWKIIHFFLREGVDIEAGIKTDHKHNTKIKVEPNKDQLIDTIKDQLIDPIKDQIIDPIKDQIIDPIKDQIIDKIKDQIIDNNNKNNNNDLFSLPIDANSNNKKNKKEFFDWMGMNEKIFDWMGMNETFLNCPIPKSSQKVFSLPEPEFRILYDEYKEKPWFIPSKLLLFNFNLNRNKNFSEIQTIISFRPSNEKDYFELKNQNNIAIFFSELANERRKAFFRHNYHFRLQVRWDDAVGDKPMNNARIGALLLKMRNPKKITLSYIRTQEMNLNLMVPHRKYVLLRELINTGVVILEATCLSRKNDGQFFMYQIIGISLVHKSKDESNQRYREQKNVAKNNFEESISEHKRKILNGDKKNYDLLVAENLLSSRRRREFRILISFNFNLKNRNDVHRNPVFCKENKIKNCSQVLDESKHFDRNKNELIKFKFLFWPNYRFEDLACMNRYWFDTNNGSRLSMLRIYMSP</sequence>
<organism evidence="11">
    <name type="scientific">Doniophyton anomalum</name>
    <dbReference type="NCBI Taxonomy" id="41570"/>
    <lineage>
        <taxon>Eukaryota</taxon>
        <taxon>Viridiplantae</taxon>
        <taxon>Streptophyta</taxon>
        <taxon>Embryophyta</taxon>
        <taxon>Tracheophyta</taxon>
        <taxon>Spermatophyta</taxon>
        <taxon>Magnoliopsida</taxon>
        <taxon>eudicotyledons</taxon>
        <taxon>Gunneridae</taxon>
        <taxon>Pentapetalae</taxon>
        <taxon>asterids</taxon>
        <taxon>campanulids</taxon>
        <taxon>Asterales</taxon>
        <taxon>Asteraceae</taxon>
        <taxon>Barnadesioideae</taxon>
        <taxon>Doniophyton</taxon>
    </lineage>
</organism>
<protein>
    <recommendedName>
        <fullName evidence="4">Protein TIC 214</fullName>
    </recommendedName>
    <alternativeName>
        <fullName evidence="8">Translocon at the inner envelope membrane of chloroplasts 214</fullName>
    </alternativeName>
</protein>
<comment type="similarity">
    <text evidence="2">Belongs to the TIC214 family.</text>
</comment>
<evidence type="ECO:0000256" key="9">
    <source>
        <dbReference type="SAM" id="Coils"/>
    </source>
</evidence>
<geneLocation type="plastid" evidence="11"/>
<evidence type="ECO:0000256" key="5">
    <source>
        <dbReference type="ARBA" id="ARBA00022692"/>
    </source>
</evidence>
<name>A0A7D5JBM1_9ASTR</name>
<keyword evidence="6" id="KW-0813">Transport</keyword>
<proteinExistence type="inferred from homology"/>
<keyword evidence="6" id="KW-0653">Protein transport</keyword>
<dbReference type="GO" id="GO:0015031">
    <property type="term" value="P:protein transport"/>
    <property type="evidence" value="ECO:0007669"/>
    <property type="project" value="UniProtKB-KW"/>
</dbReference>
<feature type="transmembrane region" description="Helical" evidence="10">
    <location>
        <begin position="63"/>
        <end position="83"/>
    </location>
</feature>
<evidence type="ECO:0000313" key="11">
    <source>
        <dbReference type="EMBL" id="QLD96745.1"/>
    </source>
</evidence>
<feature type="transmembrane region" description="Helical" evidence="10">
    <location>
        <begin position="168"/>
        <end position="195"/>
    </location>
</feature>
<evidence type="ECO:0000256" key="8">
    <source>
        <dbReference type="ARBA" id="ARBA00029978"/>
    </source>
</evidence>
<evidence type="ECO:0000256" key="2">
    <source>
        <dbReference type="ARBA" id="ARBA00009956"/>
    </source>
</evidence>
<keyword evidence="10" id="KW-0472">Membrane</keyword>
<dbReference type="InterPro" id="IPR008896">
    <property type="entry name" value="TIC214"/>
</dbReference>